<organism evidence="1 2">
    <name type="scientific">Gossypium schwendimanii</name>
    <name type="common">Cotton</name>
    <dbReference type="NCBI Taxonomy" id="34291"/>
    <lineage>
        <taxon>Eukaryota</taxon>
        <taxon>Viridiplantae</taxon>
        <taxon>Streptophyta</taxon>
        <taxon>Embryophyta</taxon>
        <taxon>Tracheophyta</taxon>
        <taxon>Spermatophyta</taxon>
        <taxon>Magnoliopsida</taxon>
        <taxon>eudicotyledons</taxon>
        <taxon>Gunneridae</taxon>
        <taxon>Pentapetalae</taxon>
        <taxon>rosids</taxon>
        <taxon>malvids</taxon>
        <taxon>Malvales</taxon>
        <taxon>Malvaceae</taxon>
        <taxon>Malvoideae</taxon>
        <taxon>Gossypium</taxon>
    </lineage>
</organism>
<dbReference type="EMBL" id="JABFAF010268566">
    <property type="protein sequence ID" value="MBA0877548.1"/>
    <property type="molecule type" value="Genomic_DNA"/>
</dbReference>
<protein>
    <recommendedName>
        <fullName evidence="3">Terpene synthase metal-binding domain-containing protein</fullName>
    </recommendedName>
</protein>
<dbReference type="Pfam" id="PF19086">
    <property type="entry name" value="Terpene_syn_C_2"/>
    <property type="match status" value="1"/>
</dbReference>
<evidence type="ECO:0008006" key="3">
    <source>
        <dbReference type="Google" id="ProtNLM"/>
    </source>
</evidence>
<dbReference type="Proteomes" id="UP000593576">
    <property type="component" value="Unassembled WGS sequence"/>
</dbReference>
<evidence type="ECO:0000313" key="1">
    <source>
        <dbReference type="EMBL" id="MBA0877548.1"/>
    </source>
</evidence>
<reference evidence="1 2" key="1">
    <citation type="journal article" date="2019" name="Genome Biol. Evol.">
        <title>Insights into the evolution of the New World diploid cottons (Gossypium, subgenus Houzingenia) based on genome sequencing.</title>
        <authorList>
            <person name="Grover C.E."/>
            <person name="Arick M.A. 2nd"/>
            <person name="Thrash A."/>
            <person name="Conover J.L."/>
            <person name="Sanders W.S."/>
            <person name="Peterson D.G."/>
            <person name="Frelichowski J.E."/>
            <person name="Scheffler J.A."/>
            <person name="Scheffler B.E."/>
            <person name="Wendel J.F."/>
        </authorList>
    </citation>
    <scope>NUCLEOTIDE SEQUENCE [LARGE SCALE GENOMIC DNA]</scope>
    <source>
        <strain evidence="1">1</strain>
        <tissue evidence="1">Leaf</tissue>
    </source>
</reference>
<dbReference type="OrthoDB" id="1936865at2759"/>
<dbReference type="AlphaFoldDB" id="A0A7J9N2S2"/>
<comment type="caution">
    <text evidence="1">The sequence shown here is derived from an EMBL/GenBank/DDBJ whole genome shotgun (WGS) entry which is preliminary data.</text>
</comment>
<accession>A0A7J9N2S2</accession>
<proteinExistence type="predicted"/>
<gene>
    <name evidence="1" type="ORF">Goshw_017077</name>
</gene>
<keyword evidence="2" id="KW-1185">Reference proteome</keyword>
<dbReference type="InterPro" id="IPR008949">
    <property type="entry name" value="Isoprenoid_synthase_dom_sf"/>
</dbReference>
<evidence type="ECO:0000313" key="2">
    <source>
        <dbReference type="Proteomes" id="UP000593576"/>
    </source>
</evidence>
<dbReference type="Gene3D" id="1.10.600.10">
    <property type="entry name" value="Farnesyl Diphosphate Synthase"/>
    <property type="match status" value="1"/>
</dbReference>
<dbReference type="SUPFAM" id="SSF48576">
    <property type="entry name" value="Terpenoid synthases"/>
    <property type="match status" value="1"/>
</dbReference>
<sequence length="82" mass="9488">MIFLALYNSINEIAFENIKEHGFYTIPFLKKADELKRGDVPKSIQCYMHEAGCSEVEAREHVKKLMWKLVTMVCLSILLPIT</sequence>
<name>A0A7J9N2S2_GOSSC</name>